<dbReference type="Gene3D" id="4.10.60.10">
    <property type="entry name" value="Zinc finger, CCHC-type"/>
    <property type="match status" value="1"/>
</dbReference>
<dbReference type="OrthoDB" id="1099063at2759"/>
<dbReference type="GO" id="GO:0008270">
    <property type="term" value="F:zinc ion binding"/>
    <property type="evidence" value="ECO:0007669"/>
    <property type="project" value="UniProtKB-KW"/>
</dbReference>
<keyword evidence="3" id="KW-0694">RNA-binding</keyword>
<keyword evidence="1" id="KW-0507">mRNA processing</keyword>
<evidence type="ECO:0000256" key="3">
    <source>
        <dbReference type="PROSITE-ProRule" id="PRU00176"/>
    </source>
</evidence>
<feature type="compositionally biased region" description="Basic and acidic residues" evidence="4">
    <location>
        <begin position="435"/>
        <end position="448"/>
    </location>
</feature>
<gene>
    <name evidence="7" type="ORF">CROQUDRAFT_110764</name>
</gene>
<dbReference type="GO" id="GO:0003723">
    <property type="term" value="F:RNA binding"/>
    <property type="evidence" value="ECO:0007669"/>
    <property type="project" value="UniProtKB-UniRule"/>
</dbReference>
<feature type="compositionally biased region" description="Basic and acidic residues" evidence="4">
    <location>
        <begin position="455"/>
        <end position="472"/>
    </location>
</feature>
<dbReference type="AlphaFoldDB" id="A0A9P6N7X7"/>
<feature type="region of interest" description="Disordered" evidence="4">
    <location>
        <begin position="24"/>
        <end position="43"/>
    </location>
</feature>
<feature type="domain" description="RRM" evidence="5">
    <location>
        <begin position="58"/>
        <end position="104"/>
    </location>
</feature>
<reference evidence="7" key="1">
    <citation type="submission" date="2013-11" db="EMBL/GenBank/DDBJ databases">
        <title>Genome sequence of the fusiform rust pathogen reveals effectors for host alternation and coevolution with pine.</title>
        <authorList>
            <consortium name="DOE Joint Genome Institute"/>
            <person name="Smith K."/>
            <person name="Pendleton A."/>
            <person name="Kubisiak T."/>
            <person name="Anderson C."/>
            <person name="Salamov A."/>
            <person name="Aerts A."/>
            <person name="Riley R."/>
            <person name="Clum A."/>
            <person name="Lindquist E."/>
            <person name="Ence D."/>
            <person name="Campbell M."/>
            <person name="Kronenberg Z."/>
            <person name="Feau N."/>
            <person name="Dhillon B."/>
            <person name="Hamelin R."/>
            <person name="Burleigh J."/>
            <person name="Smith J."/>
            <person name="Yandell M."/>
            <person name="Nelson C."/>
            <person name="Grigoriev I."/>
            <person name="Davis J."/>
        </authorList>
    </citation>
    <scope>NUCLEOTIDE SEQUENCE</scope>
    <source>
        <strain evidence="7">G11</strain>
    </source>
</reference>
<feature type="domain" description="CCHC-type" evidence="6">
    <location>
        <begin position="198"/>
        <end position="213"/>
    </location>
</feature>
<evidence type="ECO:0000259" key="6">
    <source>
        <dbReference type="PROSITE" id="PS50158"/>
    </source>
</evidence>
<evidence type="ECO:0000256" key="1">
    <source>
        <dbReference type="ARBA" id="ARBA00022664"/>
    </source>
</evidence>
<dbReference type="EMBL" id="MU167408">
    <property type="protein sequence ID" value="KAG0140983.1"/>
    <property type="molecule type" value="Genomic_DNA"/>
</dbReference>
<dbReference type="SMART" id="SM00343">
    <property type="entry name" value="ZnF_C2HC"/>
    <property type="match status" value="1"/>
</dbReference>
<organism evidence="7 8">
    <name type="scientific">Cronartium quercuum f. sp. fusiforme G11</name>
    <dbReference type="NCBI Taxonomy" id="708437"/>
    <lineage>
        <taxon>Eukaryota</taxon>
        <taxon>Fungi</taxon>
        <taxon>Dikarya</taxon>
        <taxon>Basidiomycota</taxon>
        <taxon>Pucciniomycotina</taxon>
        <taxon>Pucciniomycetes</taxon>
        <taxon>Pucciniales</taxon>
        <taxon>Coleosporiaceae</taxon>
        <taxon>Cronartium</taxon>
    </lineage>
</organism>
<feature type="region of interest" description="Disordered" evidence="4">
    <location>
        <begin position="220"/>
        <end position="324"/>
    </location>
</feature>
<feature type="compositionally biased region" description="Basic and acidic residues" evidence="4">
    <location>
        <begin position="291"/>
        <end position="324"/>
    </location>
</feature>
<dbReference type="Proteomes" id="UP000886653">
    <property type="component" value="Unassembled WGS sequence"/>
</dbReference>
<keyword evidence="2" id="KW-0862">Zinc</keyword>
<dbReference type="Gene3D" id="3.30.70.330">
    <property type="match status" value="1"/>
</dbReference>
<comment type="caution">
    <text evidence="7">The sequence shown here is derived from an EMBL/GenBank/DDBJ whole genome shotgun (WGS) entry which is preliminary data.</text>
</comment>
<evidence type="ECO:0000256" key="4">
    <source>
        <dbReference type="SAM" id="MobiDB-lite"/>
    </source>
</evidence>
<dbReference type="SUPFAM" id="SSF57756">
    <property type="entry name" value="Retrovirus zinc finger-like domains"/>
    <property type="match status" value="1"/>
</dbReference>
<dbReference type="GO" id="GO:0006397">
    <property type="term" value="P:mRNA processing"/>
    <property type="evidence" value="ECO:0007669"/>
    <property type="project" value="UniProtKB-KW"/>
</dbReference>
<keyword evidence="2" id="KW-0479">Metal-binding</keyword>
<keyword evidence="2" id="KW-0863">Zinc-finger</keyword>
<dbReference type="InterPro" id="IPR012677">
    <property type="entry name" value="Nucleotide-bd_a/b_plait_sf"/>
</dbReference>
<feature type="region of interest" description="Disordered" evidence="4">
    <location>
        <begin position="435"/>
        <end position="617"/>
    </location>
</feature>
<feature type="compositionally biased region" description="Basic residues" evidence="4">
    <location>
        <begin position="564"/>
        <end position="577"/>
    </location>
</feature>
<proteinExistence type="predicted"/>
<evidence type="ECO:0000256" key="2">
    <source>
        <dbReference type="PROSITE-ProRule" id="PRU00047"/>
    </source>
</evidence>
<dbReference type="InterPro" id="IPR036875">
    <property type="entry name" value="Znf_CCHC_sf"/>
</dbReference>
<dbReference type="PROSITE" id="PS50158">
    <property type="entry name" value="ZF_CCHC"/>
    <property type="match status" value="1"/>
</dbReference>
<accession>A0A9P6N7X7</accession>
<protein>
    <submittedName>
        <fullName evidence="7">Uncharacterized protein</fullName>
    </submittedName>
</protein>
<evidence type="ECO:0000259" key="5">
    <source>
        <dbReference type="PROSITE" id="PS50102"/>
    </source>
</evidence>
<feature type="compositionally biased region" description="Basic and acidic residues" evidence="4">
    <location>
        <begin position="233"/>
        <end position="262"/>
    </location>
</feature>
<keyword evidence="8" id="KW-1185">Reference proteome</keyword>
<dbReference type="InterPro" id="IPR001878">
    <property type="entry name" value="Znf_CCHC"/>
</dbReference>
<feature type="compositionally biased region" description="Basic and acidic residues" evidence="4">
    <location>
        <begin position="518"/>
        <end position="539"/>
    </location>
</feature>
<dbReference type="Pfam" id="PF00098">
    <property type="entry name" value="zf-CCHC"/>
    <property type="match status" value="1"/>
</dbReference>
<evidence type="ECO:0000313" key="8">
    <source>
        <dbReference type="Proteomes" id="UP000886653"/>
    </source>
</evidence>
<dbReference type="InterPro" id="IPR000504">
    <property type="entry name" value="RRM_dom"/>
</dbReference>
<dbReference type="InterPro" id="IPR035979">
    <property type="entry name" value="RBD_domain_sf"/>
</dbReference>
<dbReference type="PROSITE" id="PS50102">
    <property type="entry name" value="RRM"/>
    <property type="match status" value="1"/>
</dbReference>
<dbReference type="SUPFAM" id="SSF54928">
    <property type="entry name" value="RNA-binding domain, RBD"/>
    <property type="match status" value="1"/>
</dbReference>
<name>A0A9P6N7X7_9BASI</name>
<evidence type="ECO:0000313" key="7">
    <source>
        <dbReference type="EMBL" id="KAG0140983.1"/>
    </source>
</evidence>
<sequence>MPAETHSPTRSSAQLNRLTRELRMDGGNLPSEPPTAGFAPSGHDLNSLDTHGKVLNAQKIYIGGLPDNVRPEDLRDCFSQMGAVRLIELKAGYGFVRLLSLSSVFVYTLRIHSPSENLSSCLFGIQKLPLVTLPASRRSRSSVLMLLLSQEYDNPQSATDAVTRYHEGHFMGSQIRVEISHGGSRPRHIAVTHNPEACYCCGIQGHWARDCPDADLHPQRRRIRPRSRSPLPIRDDGYTRPVYDHYDPSSRDAPRNNYEKDNLTAISNGRAERARMPPPLPVRNGYLPPAVDERERRDDRRDERREVRPYERRDDRRDERRDVRRDERQIDVRRDDRRDERHIDVRRDDRRDERQIDARRDDRRDERRIDDRRDDRRDERKSDVRRDDRRDERPIDVRRDDRRDERQVEVRREERRIDDRREERRIRGDVLARDEPRSLSVSHAREPHGIPPSREPYDHAPRQDYRAVREMPKSSYQYPSPPPRDAYESRPTNYSPRYAEPAPMRSSYESRSVGLHGEPARYDRPTPTEPRDRIVDRPPARVSQPSCSRTNDLYPPHSRERSPRKLYRRSLSPRRRAPQPTLAYRFQSPPPIRFNDRARVSPGPPAHDRSTYVHSRR</sequence>
<dbReference type="Pfam" id="PF00076">
    <property type="entry name" value="RRM_1"/>
    <property type="match status" value="1"/>
</dbReference>